<dbReference type="AlphaFoldDB" id="A0A2M9HDY1"/>
<keyword evidence="3" id="KW-1185">Reference proteome</keyword>
<dbReference type="CDD" id="cd06223">
    <property type="entry name" value="PRTases_typeI"/>
    <property type="match status" value="1"/>
</dbReference>
<dbReference type="InterPro" id="IPR051910">
    <property type="entry name" value="ComF/GntX_DNA_util-trans"/>
</dbReference>
<dbReference type="RefSeq" id="WP_100513204.1">
    <property type="nucleotide sequence ID" value="NZ_PEBK01000006.1"/>
</dbReference>
<keyword evidence="2" id="KW-0808">Transferase</keyword>
<dbReference type="EMBL" id="PEBK01000006">
    <property type="protein sequence ID" value="PJM75007.1"/>
    <property type="molecule type" value="Genomic_DNA"/>
</dbReference>
<dbReference type="InterPro" id="IPR029057">
    <property type="entry name" value="PRTase-like"/>
</dbReference>
<sequence length="255" mass="26921">MNGSASSVVRHVPRPVASLCRGIRDVMLPRGCAGCDMPDETLCPSCRGLFSQCVVRPMPASLFALRGICACATYRGPVRRAILQWKDHGDEEITRDLCAALRACVRNSGVGRALGSCDRVLVVPVPSSPASMRRRGRRHTLPLATAVSEQLVADGVNAEVESALNIRGVRSKSVQQIGAAQRSGRLADHLEVRSRYAYAADSGTDAVGTTVSGTTAVILVDDIVTTGSTLRQCAKVLKAVGLPVATAFSLAQVPD</sequence>
<comment type="similarity">
    <text evidence="1">Belongs to the ComF/GntX family.</text>
</comment>
<protein>
    <submittedName>
        <fullName evidence="2">Phosphoribosyl transferase</fullName>
    </submittedName>
</protein>
<evidence type="ECO:0000313" key="2">
    <source>
        <dbReference type="EMBL" id="PJM75007.1"/>
    </source>
</evidence>
<evidence type="ECO:0000313" key="3">
    <source>
        <dbReference type="Proteomes" id="UP000231451"/>
    </source>
</evidence>
<dbReference type="Gene3D" id="3.40.50.2020">
    <property type="match status" value="1"/>
</dbReference>
<accession>A0A2M9HDY1</accession>
<dbReference type="PANTHER" id="PTHR47505:SF1">
    <property type="entry name" value="DNA UTILIZATION PROTEIN YHGH"/>
    <property type="match status" value="1"/>
</dbReference>
<dbReference type="SUPFAM" id="SSF53271">
    <property type="entry name" value="PRTase-like"/>
    <property type="match status" value="1"/>
</dbReference>
<reference evidence="2 3" key="1">
    <citation type="submission" date="2017-10" db="EMBL/GenBank/DDBJ databases">
        <title>Draft genome sequences of strains TRE 1, TRE 9, TRE H and TRI 7, isolated from tamarins, belonging to four potential novel Bifidobacterium species.</title>
        <authorList>
            <person name="Mattarelli P."/>
            <person name="Modesto M."/>
            <person name="Puglisi E."/>
            <person name="Morelli L."/>
            <person name="Spezio C."/>
            <person name="Bonetti A."/>
            <person name="Sandri C."/>
        </authorList>
    </citation>
    <scope>NUCLEOTIDE SEQUENCE [LARGE SCALE GENOMIC DNA]</scope>
    <source>
        <strain evidence="3">TRI7</strain>
    </source>
</reference>
<dbReference type="InterPro" id="IPR000836">
    <property type="entry name" value="PRTase_dom"/>
</dbReference>
<organism evidence="2 3">
    <name type="scientific">Bifidobacterium simiarum</name>
    <dbReference type="NCBI Taxonomy" id="2045441"/>
    <lineage>
        <taxon>Bacteria</taxon>
        <taxon>Bacillati</taxon>
        <taxon>Actinomycetota</taxon>
        <taxon>Actinomycetes</taxon>
        <taxon>Bifidobacteriales</taxon>
        <taxon>Bifidobacteriaceae</taxon>
        <taxon>Bifidobacterium</taxon>
    </lineage>
</organism>
<dbReference type="GO" id="GO:0016740">
    <property type="term" value="F:transferase activity"/>
    <property type="evidence" value="ECO:0007669"/>
    <property type="project" value="UniProtKB-KW"/>
</dbReference>
<dbReference type="PANTHER" id="PTHR47505">
    <property type="entry name" value="DNA UTILIZATION PROTEIN YHGH"/>
    <property type="match status" value="1"/>
</dbReference>
<name>A0A2M9HDY1_9BIFI</name>
<dbReference type="Proteomes" id="UP000231451">
    <property type="component" value="Unassembled WGS sequence"/>
</dbReference>
<proteinExistence type="inferred from homology"/>
<comment type="caution">
    <text evidence="2">The sequence shown here is derived from an EMBL/GenBank/DDBJ whole genome shotgun (WGS) entry which is preliminary data.</text>
</comment>
<evidence type="ECO:0000256" key="1">
    <source>
        <dbReference type="ARBA" id="ARBA00008007"/>
    </source>
</evidence>
<gene>
    <name evidence="2" type="ORF">CSQ87_07215</name>
</gene>
<dbReference type="OrthoDB" id="5242900at2"/>